<dbReference type="SUPFAM" id="SSF53474">
    <property type="entry name" value="alpha/beta-Hydrolases"/>
    <property type="match status" value="1"/>
</dbReference>
<evidence type="ECO:0000259" key="2">
    <source>
        <dbReference type="Pfam" id="PF01764"/>
    </source>
</evidence>
<sequence length="551" mass="60511">MPLSQKAVARCRRCRLLPAILLGLWAAVSNRHQPLAAVGMSPPTTPYSLPHRAVIWDVDGTLVESTSLGLRGTNAVLKKNGHPEITEAEYKDGTRFPTGERFGFHISGNPKDPAAPRLGKEFDDHYVQLVSLETAPLFPGLGELLRELRQLGADEVSAAKPAPDGLLKCCQVRFIEGFYLRWGSGPLLHTLTKDVPWFCGQHGSCSSCIKDACSWCPEDKRCHRVGSGPCSPNDGLENNASCPLPEDGRTFLATGFDLGVAREMGFYSFAAYYDDPHMNGVPETATVVKTFKFRMGLWDDASAFIALDLQRNQIVLAFRGTETYSQLFLELLYHTLVPLPGYPEAFVNEFFLGAVENLLPEIQPVLKDLDGQCPQCELMVTGHSLGGAMAMLTASNMSFWTREHNHRPPTVYTFGQPRVGNAVFASIVDKALPKMFRVINSADPVPHVPNCDVNASAPIFRSGACGSTRLGYYHAGTEFWFPYGEYEKGVMCGLRECVLNPKAEDWSCSDGLLSETYGAGNILDHSGYWGVLHKGFCGSGSESSFRREILI</sequence>
<organism evidence="3 4">
    <name type="scientific">Polarella glacialis</name>
    <name type="common">Dinoflagellate</name>
    <dbReference type="NCBI Taxonomy" id="89957"/>
    <lineage>
        <taxon>Eukaryota</taxon>
        <taxon>Sar</taxon>
        <taxon>Alveolata</taxon>
        <taxon>Dinophyceae</taxon>
        <taxon>Suessiales</taxon>
        <taxon>Suessiaceae</taxon>
        <taxon>Polarella</taxon>
    </lineage>
</organism>
<dbReference type="Proteomes" id="UP000626109">
    <property type="component" value="Unassembled WGS sequence"/>
</dbReference>
<dbReference type="AlphaFoldDB" id="A0A813K560"/>
<dbReference type="InterPro" id="IPR023198">
    <property type="entry name" value="PGP-like_dom2"/>
</dbReference>
<comment type="caution">
    <text evidence="3">The sequence shown here is derived from an EMBL/GenBank/DDBJ whole genome shotgun (WGS) entry which is preliminary data.</text>
</comment>
<dbReference type="InterPro" id="IPR041492">
    <property type="entry name" value="HAD_2"/>
</dbReference>
<dbReference type="InterPro" id="IPR036412">
    <property type="entry name" value="HAD-like_sf"/>
</dbReference>
<accession>A0A813K560</accession>
<evidence type="ECO:0000313" key="4">
    <source>
        <dbReference type="Proteomes" id="UP000626109"/>
    </source>
</evidence>
<dbReference type="Gene3D" id="3.40.50.1820">
    <property type="entry name" value="alpha/beta hydrolase"/>
    <property type="match status" value="1"/>
</dbReference>
<gene>
    <name evidence="3" type="ORF">PGLA2088_LOCUS27529</name>
</gene>
<dbReference type="InterPro" id="IPR029058">
    <property type="entry name" value="AB_hydrolase_fold"/>
</dbReference>
<dbReference type="EMBL" id="CAJNNW010027492">
    <property type="protein sequence ID" value="CAE8691681.1"/>
    <property type="molecule type" value="Genomic_DNA"/>
</dbReference>
<dbReference type="Pfam" id="PF13419">
    <property type="entry name" value="HAD_2"/>
    <property type="match status" value="1"/>
</dbReference>
<reference evidence="3" key="1">
    <citation type="submission" date="2021-02" db="EMBL/GenBank/DDBJ databases">
        <authorList>
            <person name="Dougan E. K."/>
            <person name="Rhodes N."/>
            <person name="Thang M."/>
            <person name="Chan C."/>
        </authorList>
    </citation>
    <scope>NUCLEOTIDE SEQUENCE</scope>
</reference>
<dbReference type="Gene3D" id="3.40.50.1000">
    <property type="entry name" value="HAD superfamily/HAD-like"/>
    <property type="match status" value="1"/>
</dbReference>
<dbReference type="Gene3D" id="1.10.150.240">
    <property type="entry name" value="Putative phosphatase, domain 2"/>
    <property type="match status" value="1"/>
</dbReference>
<dbReference type="PANTHER" id="PTHR45908">
    <property type="entry name" value="PROTEIN CBG11750-RELATED"/>
    <property type="match status" value="1"/>
</dbReference>
<keyword evidence="1" id="KW-0732">Signal</keyword>
<name>A0A813K560_POLGL</name>
<dbReference type="InterPro" id="IPR002921">
    <property type="entry name" value="Fungal_lipase-type"/>
</dbReference>
<dbReference type="SUPFAM" id="SSF56784">
    <property type="entry name" value="HAD-like"/>
    <property type="match status" value="1"/>
</dbReference>
<dbReference type="CDD" id="cd00519">
    <property type="entry name" value="Lipase_3"/>
    <property type="match status" value="1"/>
</dbReference>
<protein>
    <recommendedName>
        <fullName evidence="2">Fungal lipase-type domain-containing protein</fullName>
    </recommendedName>
</protein>
<dbReference type="InterPro" id="IPR023214">
    <property type="entry name" value="HAD_sf"/>
</dbReference>
<feature type="chain" id="PRO_5032288843" description="Fungal lipase-type domain-containing protein" evidence="1">
    <location>
        <begin position="31"/>
        <end position="551"/>
    </location>
</feature>
<evidence type="ECO:0000256" key="1">
    <source>
        <dbReference type="SAM" id="SignalP"/>
    </source>
</evidence>
<evidence type="ECO:0000313" key="3">
    <source>
        <dbReference type="EMBL" id="CAE8691681.1"/>
    </source>
</evidence>
<dbReference type="GO" id="GO:0006629">
    <property type="term" value="P:lipid metabolic process"/>
    <property type="evidence" value="ECO:0007669"/>
    <property type="project" value="InterPro"/>
</dbReference>
<dbReference type="Pfam" id="PF01764">
    <property type="entry name" value="Lipase_3"/>
    <property type="match status" value="1"/>
</dbReference>
<proteinExistence type="predicted"/>
<feature type="signal peptide" evidence="1">
    <location>
        <begin position="1"/>
        <end position="30"/>
    </location>
</feature>
<feature type="domain" description="Fungal lipase-type" evidence="2">
    <location>
        <begin position="315"/>
        <end position="452"/>
    </location>
</feature>